<organism evidence="5 6">
    <name type="scientific">Tieghemiomyces parasiticus</name>
    <dbReference type="NCBI Taxonomy" id="78921"/>
    <lineage>
        <taxon>Eukaryota</taxon>
        <taxon>Fungi</taxon>
        <taxon>Fungi incertae sedis</taxon>
        <taxon>Zoopagomycota</taxon>
        <taxon>Kickxellomycotina</taxon>
        <taxon>Dimargaritomycetes</taxon>
        <taxon>Dimargaritales</taxon>
        <taxon>Dimargaritaceae</taxon>
        <taxon>Tieghemiomyces</taxon>
    </lineage>
</organism>
<dbReference type="Gene3D" id="3.30.780.10">
    <property type="entry name" value="SUI1-like domain"/>
    <property type="match status" value="1"/>
</dbReference>
<dbReference type="Gene3D" id="2.60.40.1970">
    <property type="entry name" value="YEATS domain"/>
    <property type="match status" value="1"/>
</dbReference>
<dbReference type="InterPro" id="IPR005033">
    <property type="entry name" value="YEATS"/>
</dbReference>
<feature type="region of interest" description="Disordered" evidence="3">
    <location>
        <begin position="90"/>
        <end position="129"/>
    </location>
</feature>
<dbReference type="Pfam" id="PF03366">
    <property type="entry name" value="YEATS"/>
    <property type="match status" value="1"/>
</dbReference>
<dbReference type="Pfam" id="PF25909">
    <property type="entry name" value="zf-C2H2_AHC1"/>
    <property type="match status" value="1"/>
</dbReference>
<protein>
    <recommendedName>
        <fullName evidence="4">YEATS domain-containing protein</fullName>
    </recommendedName>
</protein>
<dbReference type="Proteomes" id="UP001150569">
    <property type="component" value="Unassembled WGS sequence"/>
</dbReference>
<comment type="subcellular location">
    <subcellularLocation>
        <location evidence="2">Nucleus</location>
    </subcellularLocation>
</comment>
<dbReference type="InterPro" id="IPR055127">
    <property type="entry name" value="YEATS2_3HBD"/>
</dbReference>
<dbReference type="GO" id="GO:0006355">
    <property type="term" value="P:regulation of DNA-templated transcription"/>
    <property type="evidence" value="ECO:0007669"/>
    <property type="project" value="InterPro"/>
</dbReference>
<dbReference type="InterPro" id="IPR058706">
    <property type="entry name" value="zf-C2H2_AHC1-like"/>
</dbReference>
<feature type="region of interest" description="Disordered" evidence="3">
    <location>
        <begin position="1067"/>
        <end position="1088"/>
    </location>
</feature>
<feature type="compositionally biased region" description="Polar residues" evidence="3">
    <location>
        <begin position="14"/>
        <end position="23"/>
    </location>
</feature>
<dbReference type="GO" id="GO:0006412">
    <property type="term" value="P:translation"/>
    <property type="evidence" value="ECO:0007669"/>
    <property type="project" value="InterPro"/>
</dbReference>
<name>A0A9W8DYL4_9FUNG</name>
<dbReference type="OrthoDB" id="1741717at2759"/>
<feature type="region of interest" description="Disordered" evidence="3">
    <location>
        <begin position="921"/>
        <end position="940"/>
    </location>
</feature>
<dbReference type="InterPro" id="IPR038704">
    <property type="entry name" value="YEAST_sf"/>
</dbReference>
<evidence type="ECO:0000256" key="3">
    <source>
        <dbReference type="SAM" id="MobiDB-lite"/>
    </source>
</evidence>
<feature type="region of interest" description="Disordered" evidence="3">
    <location>
        <begin position="265"/>
        <end position="324"/>
    </location>
</feature>
<feature type="compositionally biased region" description="Pro residues" evidence="3">
    <location>
        <begin position="664"/>
        <end position="681"/>
    </location>
</feature>
<reference evidence="5" key="1">
    <citation type="submission" date="2022-07" db="EMBL/GenBank/DDBJ databases">
        <title>Phylogenomic reconstructions and comparative analyses of Kickxellomycotina fungi.</title>
        <authorList>
            <person name="Reynolds N.K."/>
            <person name="Stajich J.E."/>
            <person name="Barry K."/>
            <person name="Grigoriev I.V."/>
            <person name="Crous P."/>
            <person name="Smith M.E."/>
        </authorList>
    </citation>
    <scope>NUCLEOTIDE SEQUENCE</scope>
    <source>
        <strain evidence="5">RSA 861</strain>
    </source>
</reference>
<dbReference type="PROSITE" id="PS51037">
    <property type="entry name" value="YEATS"/>
    <property type="match status" value="1"/>
</dbReference>
<evidence type="ECO:0000259" key="4">
    <source>
        <dbReference type="PROSITE" id="PS51037"/>
    </source>
</evidence>
<accession>A0A9W8DYL4</accession>
<evidence type="ECO:0000313" key="5">
    <source>
        <dbReference type="EMBL" id="KAJ1924672.1"/>
    </source>
</evidence>
<dbReference type="Pfam" id="PF22951">
    <property type="entry name" value="3HBD"/>
    <property type="match status" value="1"/>
</dbReference>
<dbReference type="InterPro" id="IPR055129">
    <property type="entry name" value="YEATS_dom"/>
</dbReference>
<evidence type="ECO:0000256" key="2">
    <source>
        <dbReference type="PROSITE-ProRule" id="PRU00376"/>
    </source>
</evidence>
<dbReference type="InterPro" id="IPR007740">
    <property type="entry name" value="Ribosomal_mL49"/>
</dbReference>
<comment type="caution">
    <text evidence="5">The sequence shown here is derived from an EMBL/GenBank/DDBJ whole genome shotgun (WGS) entry which is preliminary data.</text>
</comment>
<dbReference type="EMBL" id="JANBPT010000260">
    <property type="protein sequence ID" value="KAJ1924672.1"/>
    <property type="molecule type" value="Genomic_DNA"/>
</dbReference>
<dbReference type="GO" id="GO:0005634">
    <property type="term" value="C:nucleus"/>
    <property type="evidence" value="ECO:0007669"/>
    <property type="project" value="UniProtKB-SubCell"/>
</dbReference>
<keyword evidence="1 2" id="KW-0539">Nucleus</keyword>
<evidence type="ECO:0000313" key="6">
    <source>
        <dbReference type="Proteomes" id="UP001150569"/>
    </source>
</evidence>
<keyword evidence="6" id="KW-1185">Reference proteome</keyword>
<feature type="region of interest" description="Disordered" evidence="3">
    <location>
        <begin position="757"/>
        <end position="791"/>
    </location>
</feature>
<feature type="compositionally biased region" description="Basic and acidic residues" evidence="3">
    <location>
        <begin position="114"/>
        <end position="128"/>
    </location>
</feature>
<dbReference type="Pfam" id="PF05046">
    <property type="entry name" value="Img2"/>
    <property type="match status" value="1"/>
</dbReference>
<dbReference type="AlphaFoldDB" id="A0A9W8DYL4"/>
<gene>
    <name evidence="5" type="ORF">IWQ60_005047</name>
</gene>
<evidence type="ECO:0000256" key="1">
    <source>
        <dbReference type="ARBA" id="ARBA00023242"/>
    </source>
</evidence>
<dbReference type="PANTHER" id="PTHR23195">
    <property type="entry name" value="YEATS DOMAIN"/>
    <property type="match status" value="1"/>
</dbReference>
<feature type="region of interest" description="Disordered" evidence="3">
    <location>
        <begin position="652"/>
        <end position="690"/>
    </location>
</feature>
<sequence length="1244" mass="137166">MADRLTPPARLHTPTRSTSSSPAVRTAWDPATRNEVDRILNYQFDLEIHLKQREILTIQEELARGRRSLEELDAWAKDGTVPAPYAALQKAPAAPAPAHTSSARPTRPTITAHLRPERPAKRTRKDPGNHILVIRRADGSEAQIVCPLCQRYHFINLQGFLNHSRISHDAQYASHEEAVRLCGIPYDPATIGAGIEVNIDTLKPNWLAASANFAVPAALPSGQSRSSALLNSAALNESQRSQLSSTLDFLNQKPSIKVYEEDVDLGSGSDADATPSRPAPSTSECNGVDLPHKSPHLTSGHGTHEHLPSNGLVAPSSPAHDTDADLDELDRLTEDRRQVPTVPAAPAWVPLPQFQGRGQIRHGESRFYLAKRVLVGNVSKYLAPSQRPAAHQDCGYRWMIYITTPGGHDPLSTFVSRIQVFLHPSYRPHDVVDLTGPKFQLTRYGWGEFPLKLKLYFVDPRNKPVDLIHNLDLDKSLSGRQVPGREQIIDLELDRNTVFAPVAVNAPFQRETTTLPARSRPTRSLAPPDPFSPLGLPTMVYPWLWVAADWYPVILTPAARSRWEMDYPLRLPYTTAEDEAQYWRWSLGKRKAVEWRRARCIREFLRQSAWQPKLTRRKPIKYAALFRARPDGSGLEENVAHLPELATAEVPTQPSALDEQAPPAMVPDPNQPSDLHPPSPLAPSGTAVESEDLRPTVFRLNRRHHRKHQRIEEDQRQCVSDISTGTILRWCRIAGLVPTLAPPGAVVTVPELLRRAREDEPGAVQPTTRERADAPRVPLPPSHPGGPKGSAWPSMDLTYRADGTVVTHLTDIQAPVEDDNDVVDVDYVELQPILYRHCRLCGIAIIADRLGEHLRNRGCVDFSRLFPQAQPPPYKVDRAVRESEWYEWYGRSLVTPEGIPHSLTPAASLTRHCNSVAELNGDSMRDNGTPGPSGAAETALSLSGGDDAQAPILAHLAATIRSQPTLQRLLRAYLGRACLTDVLRYYADTPSSALTTLGRYLFQTGAISKLVAGGKDSLDAAWLTAGSVPQEMAYLPFLLHAAFSDYVWSTVRVLGLPGLPAEAQAGTSVEVGPVNPPESTAQVSDGDEKLAEKVPPESLSALVTPNALANMNSPLTVMLRGLTTTTSTTPATETIPPISQPTLSTDSITGATTVRSPSDATSHLPYQVKRTINQSLPVYTDYRNGRTRHLTIIRRVFGDREALMSDLKEGLGTQDITLRKTNGHIWVKGNRRVEVLEFLTKQGF</sequence>
<dbReference type="CDD" id="cd16907">
    <property type="entry name" value="YEATS_YEATS2_like"/>
    <property type="match status" value="1"/>
</dbReference>
<feature type="region of interest" description="Disordered" evidence="3">
    <location>
        <begin position="1"/>
        <end position="29"/>
    </location>
</feature>
<feature type="domain" description="YEATS" evidence="4">
    <location>
        <begin position="363"/>
        <end position="503"/>
    </location>
</feature>
<dbReference type="GO" id="GO:0003735">
    <property type="term" value="F:structural constituent of ribosome"/>
    <property type="evidence" value="ECO:0007669"/>
    <property type="project" value="InterPro"/>
</dbReference>
<feature type="region of interest" description="Disordered" evidence="3">
    <location>
        <begin position="1126"/>
        <end position="1147"/>
    </location>
</feature>
<dbReference type="GO" id="GO:0000785">
    <property type="term" value="C:chromatin"/>
    <property type="evidence" value="ECO:0007669"/>
    <property type="project" value="UniProtKB-ARBA"/>
</dbReference>
<dbReference type="GO" id="GO:0005840">
    <property type="term" value="C:ribosome"/>
    <property type="evidence" value="ECO:0007669"/>
    <property type="project" value="InterPro"/>
</dbReference>
<proteinExistence type="predicted"/>